<protein>
    <submittedName>
        <fullName evidence="2">Uncharacterized protein</fullName>
    </submittedName>
</protein>
<feature type="region of interest" description="Disordered" evidence="1">
    <location>
        <begin position="1"/>
        <end position="25"/>
    </location>
</feature>
<proteinExistence type="predicted"/>
<reference evidence="2" key="1">
    <citation type="submission" date="2022-06" db="EMBL/GenBank/DDBJ databases">
        <title>Vallitalea longa sp. nov., an anaerobic bacterium isolated from marine sediment.</title>
        <authorList>
            <person name="Hirano S."/>
            <person name="Terahara T."/>
            <person name="Mori K."/>
            <person name="Hamada M."/>
            <person name="Matsumoto R."/>
            <person name="Kobayashi T."/>
        </authorList>
    </citation>
    <scope>NUCLEOTIDE SEQUENCE</scope>
    <source>
        <strain evidence="2">SH18-1</strain>
    </source>
</reference>
<dbReference type="RefSeq" id="WP_281812446.1">
    <property type="nucleotide sequence ID" value="NZ_BRLB01000001.1"/>
</dbReference>
<keyword evidence="3" id="KW-1185">Reference proteome</keyword>
<sequence length="262" mass="29555">MGKKRKRKANDNGYKLEGENPRKKATKATIEKGILGEARSLQKIQGTCINANEIFKVTTTSRRRQRKIVKPPEEFDKAMGQLQLNFEGLYNGLRIYPYNAEGQQIAKTTVEVDGVKMGEYSTKDQKHAEMRALEDLLKNGKLELNTDGTLTANSEISFETDIPNCGFCTAILNVLGAGGLLTEPSKGKFNLASNGYYPLPGEIKTNRQFWENLTGIDTEKMLDYVFQNDSSDYDSKWDNFIKSPDHFNSFTVNIFKELAEQL</sequence>
<gene>
    <name evidence="2" type="ORF">SH1V18_07820</name>
</gene>
<dbReference type="Proteomes" id="UP001144256">
    <property type="component" value="Unassembled WGS sequence"/>
</dbReference>
<dbReference type="AlphaFoldDB" id="A0A9W5Y7W2"/>
<comment type="caution">
    <text evidence="2">The sequence shown here is derived from an EMBL/GenBank/DDBJ whole genome shotgun (WGS) entry which is preliminary data.</text>
</comment>
<evidence type="ECO:0000313" key="3">
    <source>
        <dbReference type="Proteomes" id="UP001144256"/>
    </source>
</evidence>
<name>A0A9W5Y7W2_9FIRM</name>
<evidence type="ECO:0000256" key="1">
    <source>
        <dbReference type="SAM" id="MobiDB-lite"/>
    </source>
</evidence>
<accession>A0A9W5Y7W2</accession>
<organism evidence="2 3">
    <name type="scientific">Vallitalea longa</name>
    <dbReference type="NCBI Taxonomy" id="2936439"/>
    <lineage>
        <taxon>Bacteria</taxon>
        <taxon>Bacillati</taxon>
        <taxon>Bacillota</taxon>
        <taxon>Clostridia</taxon>
        <taxon>Lachnospirales</taxon>
        <taxon>Vallitaleaceae</taxon>
        <taxon>Vallitalea</taxon>
    </lineage>
</organism>
<evidence type="ECO:0000313" key="2">
    <source>
        <dbReference type="EMBL" id="GKX28302.1"/>
    </source>
</evidence>
<dbReference type="EMBL" id="BRLB01000001">
    <property type="protein sequence ID" value="GKX28302.1"/>
    <property type="molecule type" value="Genomic_DNA"/>
</dbReference>